<proteinExistence type="predicted"/>
<dbReference type="Proteomes" id="UP001165186">
    <property type="component" value="Unassembled WGS sequence"/>
</dbReference>
<evidence type="ECO:0000313" key="2">
    <source>
        <dbReference type="Proteomes" id="UP001165186"/>
    </source>
</evidence>
<comment type="caution">
    <text evidence="1">The sequence shown here is derived from an EMBL/GenBank/DDBJ whole genome shotgun (WGS) entry which is preliminary data.</text>
</comment>
<gene>
    <name evidence="1" type="primary">g8455</name>
    <name evidence="1" type="ORF">NpPPO83_00008455</name>
</gene>
<sequence>MGYMLYHYHPSVAAAVIFALLFLVTSILHLLQMIKTKTWYLIAFVIGGFLEFAGYCARTASARQPYGEWKVMPYSIQSTYILIAPALFAASVYMILGRIILLTDGEKYSIISRRWLTKTFVFGDILCFMFQGGGGSLLAVGGTGGNASLADAGNYIIIVGLVLQVLFFSLFIVTASLFHRRLAQFPTTKSLQPEIRWRQYLFTLYLVSILILIRSLFRVIEYCQGTDGYLLSKEVFMYLFDSLLMLAVMAYMNWKHPSEIGLLLRGEAPSDKNFILFSVGPNKSTF</sequence>
<protein>
    <submittedName>
        <fullName evidence="1">Rta1 domain protein</fullName>
    </submittedName>
</protein>
<name>A0ACB5S779_9PEZI</name>
<organism evidence="1 2">
    <name type="scientific">Neofusicoccum parvum</name>
    <dbReference type="NCBI Taxonomy" id="310453"/>
    <lineage>
        <taxon>Eukaryota</taxon>
        <taxon>Fungi</taxon>
        <taxon>Dikarya</taxon>
        <taxon>Ascomycota</taxon>
        <taxon>Pezizomycotina</taxon>
        <taxon>Dothideomycetes</taxon>
        <taxon>Dothideomycetes incertae sedis</taxon>
        <taxon>Botryosphaeriales</taxon>
        <taxon>Botryosphaeriaceae</taxon>
        <taxon>Neofusicoccum</taxon>
    </lineage>
</organism>
<evidence type="ECO:0000313" key="1">
    <source>
        <dbReference type="EMBL" id="GME28572.1"/>
    </source>
</evidence>
<accession>A0ACB5S779</accession>
<reference evidence="1" key="1">
    <citation type="submission" date="2024-09" db="EMBL/GenBank/DDBJ databases">
        <title>Draft Genome Sequences of Neofusicoccum parvum.</title>
        <authorList>
            <person name="Ashida A."/>
            <person name="Camagna M."/>
            <person name="Tanaka A."/>
            <person name="Takemoto D."/>
        </authorList>
    </citation>
    <scope>NUCLEOTIDE SEQUENCE</scope>
    <source>
        <strain evidence="1">PPO83</strain>
    </source>
</reference>
<keyword evidence="2" id="KW-1185">Reference proteome</keyword>
<dbReference type="EMBL" id="BSXG01000049">
    <property type="protein sequence ID" value="GME28572.1"/>
    <property type="molecule type" value="Genomic_DNA"/>
</dbReference>